<comment type="similarity">
    <text evidence="1">Belongs to the 'GDXG' lipolytic enzyme family.</text>
</comment>
<dbReference type="InterPro" id="IPR029058">
    <property type="entry name" value="AB_hydrolase_fold"/>
</dbReference>
<keyword evidence="2 4" id="KW-0378">Hydrolase</keyword>
<keyword evidence="5" id="KW-1185">Reference proteome</keyword>
<dbReference type="EMBL" id="JAUSVU010000019">
    <property type="protein sequence ID" value="MDQ0535693.1"/>
    <property type="molecule type" value="Genomic_DNA"/>
</dbReference>
<dbReference type="EC" id="3.1.1.-" evidence="4"/>
<dbReference type="RefSeq" id="WP_209987222.1">
    <property type="nucleotide sequence ID" value="NZ_JAGINO010000021.1"/>
</dbReference>
<proteinExistence type="inferred from homology"/>
<evidence type="ECO:0000256" key="1">
    <source>
        <dbReference type="ARBA" id="ARBA00010515"/>
    </source>
</evidence>
<comment type="caution">
    <text evidence="4">The sequence shown here is derived from an EMBL/GenBank/DDBJ whole genome shotgun (WGS) entry which is preliminary data.</text>
</comment>
<dbReference type="Pfam" id="PF07859">
    <property type="entry name" value="Abhydrolase_3"/>
    <property type="match status" value="1"/>
</dbReference>
<dbReference type="InterPro" id="IPR013094">
    <property type="entry name" value="AB_hydrolase_3"/>
</dbReference>
<accession>A0ABU0MQE4</accession>
<evidence type="ECO:0000256" key="2">
    <source>
        <dbReference type="ARBA" id="ARBA00022801"/>
    </source>
</evidence>
<dbReference type="GO" id="GO:0016787">
    <property type="term" value="F:hydrolase activity"/>
    <property type="evidence" value="ECO:0007669"/>
    <property type="project" value="UniProtKB-KW"/>
</dbReference>
<dbReference type="Gene3D" id="3.40.50.1820">
    <property type="entry name" value="alpha/beta hydrolase"/>
    <property type="match status" value="1"/>
</dbReference>
<reference evidence="4 5" key="1">
    <citation type="submission" date="2023-07" db="EMBL/GenBank/DDBJ databases">
        <title>Genomic Encyclopedia of Type Strains, Phase IV (KMG-IV): sequencing the most valuable type-strain genomes for metagenomic binning, comparative biology and taxonomic classification.</title>
        <authorList>
            <person name="Goeker M."/>
        </authorList>
    </citation>
    <scope>NUCLEOTIDE SEQUENCE [LARGE SCALE GENOMIC DNA]</scope>
    <source>
        <strain evidence="4 5">DSM 19922</strain>
    </source>
</reference>
<protein>
    <submittedName>
        <fullName evidence="4">Acetyl esterase</fullName>
        <ecNumber evidence="4">3.1.1.-</ecNumber>
    </submittedName>
</protein>
<dbReference type="PANTHER" id="PTHR23025:SF3">
    <property type="entry name" value="HORMONE-SENSITIVE LIPASE"/>
    <property type="match status" value="1"/>
</dbReference>
<gene>
    <name evidence="4" type="ORF">QO018_004577</name>
</gene>
<dbReference type="Proteomes" id="UP001244552">
    <property type="component" value="Unassembled WGS sequence"/>
</dbReference>
<organism evidence="4 5">
    <name type="scientific">Azospirillum picis</name>
    <dbReference type="NCBI Taxonomy" id="488438"/>
    <lineage>
        <taxon>Bacteria</taxon>
        <taxon>Pseudomonadati</taxon>
        <taxon>Pseudomonadota</taxon>
        <taxon>Alphaproteobacteria</taxon>
        <taxon>Rhodospirillales</taxon>
        <taxon>Azospirillaceae</taxon>
        <taxon>Azospirillum</taxon>
    </lineage>
</organism>
<name>A0ABU0MQE4_9PROT</name>
<evidence type="ECO:0000313" key="4">
    <source>
        <dbReference type="EMBL" id="MDQ0535693.1"/>
    </source>
</evidence>
<evidence type="ECO:0000313" key="5">
    <source>
        <dbReference type="Proteomes" id="UP001244552"/>
    </source>
</evidence>
<dbReference type="InterPro" id="IPR002168">
    <property type="entry name" value="Lipase_GDXG_HIS_AS"/>
</dbReference>
<dbReference type="PANTHER" id="PTHR23025">
    <property type="entry name" value="TRIACYLGLYCEROL LIPASE"/>
    <property type="match status" value="1"/>
</dbReference>
<dbReference type="SUPFAM" id="SSF53474">
    <property type="entry name" value="alpha/beta-Hydrolases"/>
    <property type="match status" value="1"/>
</dbReference>
<sequence length="333" mass="35805">MPDAFAVPVRELLDPQVLALNALAASAGWPPADPLALPLAEARAAAERHHAFLNGRAPVPVVVQDVEAAGPGGPLRLRLIRPPGEASAHLPVLIYFHGGGFALNSIYTHDRLLRLLARHGRVAVCAVAYSLAPERRFPFQHEEALSALRWVVRHGPSHGLDRERLAVGGDSAGANLALGLALASRGEPGPPVSFGLLFYGMFAHDFDTASHRLYGAGGFGLTTERMRWYWRQYLGEHTPAADAWAAPLLADLRGLPPLYLAVAGLDCLRDDSLRLARRLEEAKVPHRVALYEDLPHAFAGMTRFVRRAEVAVIQAASAVGGHLRGQPLALANG</sequence>
<feature type="domain" description="Alpha/beta hydrolase fold-3" evidence="3">
    <location>
        <begin position="93"/>
        <end position="299"/>
    </location>
</feature>
<dbReference type="PROSITE" id="PS01173">
    <property type="entry name" value="LIPASE_GDXG_HIS"/>
    <property type="match status" value="1"/>
</dbReference>
<evidence type="ECO:0000259" key="3">
    <source>
        <dbReference type="Pfam" id="PF07859"/>
    </source>
</evidence>